<proteinExistence type="predicted"/>
<accession>A0ABY5NBX8</accession>
<sequence>MEDRERLAADLAELPRLYAEMEYLMGPVATGPLQRVSGTRSTDRVFDEAAAAARSAIVGVLASWAGVAVETYGPPVPERRVPELAAFLARHLDLLANHPAVADMAGEIAQVTDGARRIARPDGVRRIRVGACVRDGCGGEVVVTMGGGADGWARDVRCGAGHVWQPHEWLDLRGRMAAAEPARAARRTLPTRLAAVAVGVSEATVRKWASRGKLTRHGTATRAEYDLEELTLLAAG</sequence>
<dbReference type="RefSeq" id="WP_232791095.1">
    <property type="nucleotide sequence ID" value="NZ_CP102332.1"/>
</dbReference>
<gene>
    <name evidence="1" type="ORF">NRO40_23645</name>
</gene>
<organism evidence="1 2">
    <name type="scientific">Streptomyces changanensis</name>
    <dbReference type="NCBI Taxonomy" id="2964669"/>
    <lineage>
        <taxon>Bacteria</taxon>
        <taxon>Bacillati</taxon>
        <taxon>Actinomycetota</taxon>
        <taxon>Actinomycetes</taxon>
        <taxon>Kitasatosporales</taxon>
        <taxon>Streptomycetaceae</taxon>
        <taxon>Streptomyces</taxon>
    </lineage>
</organism>
<evidence type="ECO:0000313" key="1">
    <source>
        <dbReference type="EMBL" id="UUS33515.1"/>
    </source>
</evidence>
<evidence type="ECO:0000313" key="2">
    <source>
        <dbReference type="Proteomes" id="UP001060150"/>
    </source>
</evidence>
<dbReference type="EMBL" id="CP102332">
    <property type="protein sequence ID" value="UUS33515.1"/>
    <property type="molecule type" value="Genomic_DNA"/>
</dbReference>
<dbReference type="Proteomes" id="UP001060150">
    <property type="component" value="Chromosome"/>
</dbReference>
<protein>
    <submittedName>
        <fullName evidence="1">Uncharacterized protein</fullName>
    </submittedName>
</protein>
<name>A0ABY5NBX8_9ACTN</name>
<reference evidence="1" key="1">
    <citation type="submission" date="2022-08" db="EMBL/GenBank/DDBJ databases">
        <title>Streptomyces changanensis sp. nov., an actinomycete isolated from soil.</title>
        <authorList>
            <person name="Wu H."/>
            <person name="Han L."/>
        </authorList>
    </citation>
    <scope>NUCLEOTIDE SEQUENCE</scope>
    <source>
        <strain evidence="1">HL-66</strain>
    </source>
</reference>
<keyword evidence="2" id="KW-1185">Reference proteome</keyword>